<reference evidence="2" key="1">
    <citation type="submission" date="2020-09" db="EMBL/GenBank/DDBJ databases">
        <authorList>
            <person name="Kikuchi T."/>
        </authorList>
    </citation>
    <scope>NUCLEOTIDE SEQUENCE</scope>
    <source>
        <strain evidence="2">SH1</strain>
    </source>
</reference>
<keyword evidence="1" id="KW-1133">Transmembrane helix</keyword>
<dbReference type="Proteomes" id="UP000614601">
    <property type="component" value="Unassembled WGS sequence"/>
</dbReference>
<name>A0A811L4F6_9BILA</name>
<gene>
    <name evidence="2" type="ORF">BOKJ2_LOCUS10805</name>
</gene>
<accession>A0A811L4F6</accession>
<organism evidence="2 3">
    <name type="scientific">Bursaphelenchus okinawaensis</name>
    <dbReference type="NCBI Taxonomy" id="465554"/>
    <lineage>
        <taxon>Eukaryota</taxon>
        <taxon>Metazoa</taxon>
        <taxon>Ecdysozoa</taxon>
        <taxon>Nematoda</taxon>
        <taxon>Chromadorea</taxon>
        <taxon>Rhabditida</taxon>
        <taxon>Tylenchina</taxon>
        <taxon>Tylenchomorpha</taxon>
        <taxon>Aphelenchoidea</taxon>
        <taxon>Aphelenchoididae</taxon>
        <taxon>Bursaphelenchus</taxon>
    </lineage>
</organism>
<feature type="transmembrane region" description="Helical" evidence="1">
    <location>
        <begin position="57"/>
        <end position="78"/>
    </location>
</feature>
<dbReference type="AlphaFoldDB" id="A0A811L4F6"/>
<evidence type="ECO:0000313" key="3">
    <source>
        <dbReference type="Proteomes" id="UP000614601"/>
    </source>
</evidence>
<keyword evidence="1" id="KW-0472">Membrane</keyword>
<keyword evidence="1" id="KW-0812">Transmembrane</keyword>
<protein>
    <submittedName>
        <fullName evidence="2">Uncharacterized protein</fullName>
    </submittedName>
</protein>
<evidence type="ECO:0000313" key="2">
    <source>
        <dbReference type="EMBL" id="CAD5224035.1"/>
    </source>
</evidence>
<sequence>MLRGQKGVVLFSLGSIVDTKALPAQYMKNVLDNVAKFNEYYFIVKLSTNDTKTASTLSSLMMFMSLIGFLSLESWLIAA</sequence>
<dbReference type="EMBL" id="CAJFCW020000005">
    <property type="protein sequence ID" value="CAG9119454.1"/>
    <property type="molecule type" value="Genomic_DNA"/>
</dbReference>
<evidence type="ECO:0000256" key="1">
    <source>
        <dbReference type="SAM" id="Phobius"/>
    </source>
</evidence>
<keyword evidence="3" id="KW-1185">Reference proteome</keyword>
<dbReference type="Proteomes" id="UP000783686">
    <property type="component" value="Unassembled WGS sequence"/>
</dbReference>
<comment type="caution">
    <text evidence="2">The sequence shown here is derived from an EMBL/GenBank/DDBJ whole genome shotgun (WGS) entry which is preliminary data.</text>
</comment>
<proteinExistence type="predicted"/>
<dbReference type="EMBL" id="CAJFDH010000005">
    <property type="protein sequence ID" value="CAD5224035.1"/>
    <property type="molecule type" value="Genomic_DNA"/>
</dbReference>
<dbReference type="OrthoDB" id="5835829at2759"/>